<evidence type="ECO:0000313" key="1">
    <source>
        <dbReference type="EMBL" id="CAB4836037.1"/>
    </source>
</evidence>
<accession>A0A6J7ATA1</accession>
<reference evidence="1" key="1">
    <citation type="submission" date="2020-05" db="EMBL/GenBank/DDBJ databases">
        <authorList>
            <person name="Chiriac C."/>
            <person name="Salcher M."/>
            <person name="Ghai R."/>
            <person name="Kavagutti S V."/>
        </authorList>
    </citation>
    <scope>NUCLEOTIDE SEQUENCE</scope>
</reference>
<dbReference type="AlphaFoldDB" id="A0A6J7ATA1"/>
<dbReference type="InterPro" id="IPR024078">
    <property type="entry name" value="LmbE-like_dom_sf"/>
</dbReference>
<dbReference type="InterPro" id="IPR003737">
    <property type="entry name" value="GlcNAc_PI_deacetylase-related"/>
</dbReference>
<dbReference type="EMBL" id="CAFAAV010000360">
    <property type="protein sequence ID" value="CAB4836037.1"/>
    <property type="molecule type" value="Genomic_DNA"/>
</dbReference>
<gene>
    <name evidence="1" type="ORF">UFOPK3099_02973</name>
</gene>
<proteinExistence type="predicted"/>
<sequence>MASLRRAEQTSAAAHVGVHDLIFLGHPDGRVVADLSLRRDISRVIRHVRPNVVLGQSPERNLDRIYASHPDHLAAGEATMCAVYPDARNPFAFPELLEEGLEPWAVKELWISGHATVSDVVDVTEHIDAKFAALLCHASQHPDPEGMQIRVKAWMADTAQAHGLPEGRYAEGYRVVSNL</sequence>
<dbReference type="SUPFAM" id="SSF102588">
    <property type="entry name" value="LmbE-like"/>
    <property type="match status" value="1"/>
</dbReference>
<organism evidence="1">
    <name type="scientific">freshwater metagenome</name>
    <dbReference type="NCBI Taxonomy" id="449393"/>
    <lineage>
        <taxon>unclassified sequences</taxon>
        <taxon>metagenomes</taxon>
        <taxon>ecological metagenomes</taxon>
    </lineage>
</organism>
<name>A0A6J7ATA1_9ZZZZ</name>
<protein>
    <submittedName>
        <fullName evidence="1">Unannotated protein</fullName>
    </submittedName>
</protein>
<dbReference type="Pfam" id="PF02585">
    <property type="entry name" value="PIG-L"/>
    <property type="match status" value="1"/>
</dbReference>
<dbReference type="Gene3D" id="3.40.50.10320">
    <property type="entry name" value="LmbE-like"/>
    <property type="match status" value="1"/>
</dbReference>